<protein>
    <submittedName>
        <fullName evidence="2">Uncharacterized protein</fullName>
    </submittedName>
</protein>
<gene>
    <name evidence="2" type="ORF">Sylvanvirus12_15</name>
</gene>
<evidence type="ECO:0000313" key="2">
    <source>
        <dbReference type="EMBL" id="AYV86883.1"/>
    </source>
</evidence>
<dbReference type="EMBL" id="MK072518">
    <property type="protein sequence ID" value="AYV86883.1"/>
    <property type="molecule type" value="Genomic_DNA"/>
</dbReference>
<proteinExistence type="predicted"/>
<name>A0A3G5AKP2_9VIRU</name>
<feature type="region of interest" description="Disordered" evidence="1">
    <location>
        <begin position="37"/>
        <end position="59"/>
    </location>
</feature>
<accession>A0A3G5AKP2</accession>
<reference evidence="2" key="1">
    <citation type="submission" date="2018-10" db="EMBL/GenBank/DDBJ databases">
        <title>Hidden diversity of soil giant viruses.</title>
        <authorList>
            <person name="Schulz F."/>
            <person name="Alteio L."/>
            <person name="Goudeau D."/>
            <person name="Ryan E.M."/>
            <person name="Malmstrom R.R."/>
            <person name="Blanchard J."/>
            <person name="Woyke T."/>
        </authorList>
    </citation>
    <scope>NUCLEOTIDE SEQUENCE</scope>
    <source>
        <strain evidence="2">SYV1</strain>
    </source>
</reference>
<organism evidence="2">
    <name type="scientific">Sylvanvirus sp</name>
    <dbReference type="NCBI Taxonomy" id="2487774"/>
    <lineage>
        <taxon>Viruses</taxon>
    </lineage>
</organism>
<sequence length="371" mass="42513">MNRVNTSNPYDEQAAYKQYLQEKKSKQGEQDLYMEYLQYKKNQQMSEQKKNPNQKQPLSQRYASHELPKGVYPPDVVNPPTRLGGVTRMIEASYEPSETASKAFNASKSSSRTYKNVNSLGAASHLSQSYTVEPEHVIQEGRAIPAPKAYPREVTRRSTTQQYNIQELKSNAAFEGGSYDQGYFQRPLLGHIPQNAEEQFMETQAEKRCRCSLHIQGKALKDVMDVYQQALQVQKQGRYQGIVSQVSQDDVKKALARFQRMPYARCNVQSRGKIQQLQQQGLDVIGKPIGACGENLNFDDSTSTIPTEELYAFAFSKKNTKIHASFFESLPPYSSDPQELEKLRPELLQLLRTWQTEKDQGRQEMHYRKCN</sequence>
<feature type="compositionally biased region" description="Polar residues" evidence="1">
    <location>
        <begin position="40"/>
        <end position="59"/>
    </location>
</feature>
<evidence type="ECO:0000256" key="1">
    <source>
        <dbReference type="SAM" id="MobiDB-lite"/>
    </source>
</evidence>